<gene>
    <name evidence="1" type="ORF">RUMTOR_01716</name>
</gene>
<name>A5KN92_9FIRM</name>
<proteinExistence type="predicted"/>
<comment type="caution">
    <text evidence="1">The sequence shown here is derived from an EMBL/GenBank/DDBJ whole genome shotgun (WGS) entry which is preliminary data.</text>
</comment>
<dbReference type="Proteomes" id="UP000003577">
    <property type="component" value="Unassembled WGS sequence"/>
</dbReference>
<organism evidence="1 2">
    <name type="scientific">[Ruminococcus] torques ATCC 27756</name>
    <dbReference type="NCBI Taxonomy" id="411460"/>
    <lineage>
        <taxon>Bacteria</taxon>
        <taxon>Bacillati</taxon>
        <taxon>Bacillota</taxon>
        <taxon>Clostridia</taxon>
        <taxon>Lachnospirales</taxon>
        <taxon>Lachnospiraceae</taxon>
        <taxon>Mediterraneibacter</taxon>
    </lineage>
</organism>
<dbReference type="AlphaFoldDB" id="A5KN92"/>
<protein>
    <submittedName>
        <fullName evidence="1">Uncharacterized protein</fullName>
    </submittedName>
</protein>
<dbReference type="HOGENOM" id="CLU_2571782_0_0_9"/>
<dbReference type="EMBL" id="AAVP02000008">
    <property type="protein sequence ID" value="EDK24041.1"/>
    <property type="molecule type" value="Genomic_DNA"/>
</dbReference>
<dbReference type="PaxDb" id="411460-RUMTOR_01716"/>
<reference evidence="1 2" key="2">
    <citation type="submission" date="2007-04" db="EMBL/GenBank/DDBJ databases">
        <title>Draft genome sequence of Ruminococcus torques (ATCC 27756).</title>
        <authorList>
            <person name="Sudarsanam P."/>
            <person name="Ley R."/>
            <person name="Guruge J."/>
            <person name="Turnbaugh P.J."/>
            <person name="Mahowald M."/>
            <person name="Liep D."/>
            <person name="Gordon J."/>
        </authorList>
    </citation>
    <scope>NUCLEOTIDE SEQUENCE [LARGE SCALE GENOMIC DNA]</scope>
    <source>
        <strain evidence="1 2">ATCC 27756</strain>
    </source>
</reference>
<evidence type="ECO:0000313" key="1">
    <source>
        <dbReference type="EMBL" id="EDK24041.1"/>
    </source>
</evidence>
<sequence>MKKDRIPAYKTECGLLPYSEARKKKYTSKQLEQLAYVPSALPRYLVLQSFDFTQDSMDILLRYEELFQKQSQCKREWREQR</sequence>
<accession>A5KN92</accession>
<reference evidence="1 2" key="1">
    <citation type="submission" date="2007-03" db="EMBL/GenBank/DDBJ databases">
        <authorList>
            <person name="Fulton L."/>
            <person name="Clifton S."/>
            <person name="Fulton B."/>
            <person name="Xu J."/>
            <person name="Minx P."/>
            <person name="Pepin K.H."/>
            <person name="Johnson M."/>
            <person name="Thiruvilangam P."/>
            <person name="Bhonagiri V."/>
            <person name="Nash W.E."/>
            <person name="Mardis E.R."/>
            <person name="Wilson R.K."/>
        </authorList>
    </citation>
    <scope>NUCLEOTIDE SEQUENCE [LARGE SCALE GENOMIC DNA]</scope>
    <source>
        <strain evidence="1 2">ATCC 27756</strain>
    </source>
</reference>
<evidence type="ECO:0000313" key="2">
    <source>
        <dbReference type="Proteomes" id="UP000003577"/>
    </source>
</evidence>